<evidence type="ECO:0000256" key="2">
    <source>
        <dbReference type="ARBA" id="ARBA00008959"/>
    </source>
</evidence>
<dbReference type="SMART" id="SM00382">
    <property type="entry name" value="AAA"/>
    <property type="match status" value="1"/>
</dbReference>
<dbReference type="CDD" id="cd00009">
    <property type="entry name" value="AAA"/>
    <property type="match status" value="1"/>
</dbReference>
<evidence type="ECO:0000256" key="6">
    <source>
        <dbReference type="SAM" id="MobiDB-lite"/>
    </source>
</evidence>
<comment type="function">
    <text evidence="1">DNA-dependent ATPase that plays important roles in cellular responses to stalled DNA replication processes.</text>
</comment>
<keyword evidence="5" id="KW-0067">ATP-binding</keyword>
<evidence type="ECO:0000313" key="8">
    <source>
        <dbReference type="EMBL" id="MFC0409045.1"/>
    </source>
</evidence>
<evidence type="ECO:0000256" key="1">
    <source>
        <dbReference type="ARBA" id="ARBA00002393"/>
    </source>
</evidence>
<dbReference type="InterPro" id="IPR021886">
    <property type="entry name" value="MgsA_C"/>
</dbReference>
<comment type="similarity">
    <text evidence="2">Belongs to the AAA ATPase family. RarA/MGS1/WRNIP1 subfamily.</text>
</comment>
<feature type="region of interest" description="Disordered" evidence="6">
    <location>
        <begin position="1"/>
        <end position="50"/>
    </location>
</feature>
<dbReference type="EMBL" id="JBHLUN010000008">
    <property type="protein sequence ID" value="MFC0409045.1"/>
    <property type="molecule type" value="Genomic_DNA"/>
</dbReference>
<evidence type="ECO:0000256" key="4">
    <source>
        <dbReference type="ARBA" id="ARBA00022741"/>
    </source>
</evidence>
<dbReference type="InterPro" id="IPR032423">
    <property type="entry name" value="AAA_assoc_2"/>
</dbReference>
<organism evidence="8 9">
    <name type="scientific">Roseomonas elaeocarpi</name>
    <dbReference type="NCBI Taxonomy" id="907779"/>
    <lineage>
        <taxon>Bacteria</taxon>
        <taxon>Pseudomonadati</taxon>
        <taxon>Pseudomonadota</taxon>
        <taxon>Alphaproteobacteria</taxon>
        <taxon>Acetobacterales</taxon>
        <taxon>Roseomonadaceae</taxon>
        <taxon>Roseomonas</taxon>
    </lineage>
</organism>
<proteinExistence type="inferred from homology"/>
<dbReference type="PANTHER" id="PTHR13779:SF7">
    <property type="entry name" value="ATPASE WRNIP1"/>
    <property type="match status" value="1"/>
</dbReference>
<evidence type="ECO:0000256" key="5">
    <source>
        <dbReference type="ARBA" id="ARBA00022840"/>
    </source>
</evidence>
<dbReference type="Pfam" id="PF12002">
    <property type="entry name" value="MgsA_C"/>
    <property type="match status" value="1"/>
</dbReference>
<gene>
    <name evidence="8" type="ORF">ACFFGY_12350</name>
</gene>
<name>A0ABV6JUP3_9PROT</name>
<evidence type="ECO:0000259" key="7">
    <source>
        <dbReference type="SMART" id="SM00382"/>
    </source>
</evidence>
<feature type="domain" description="AAA+ ATPase" evidence="7">
    <location>
        <begin position="84"/>
        <end position="201"/>
    </location>
</feature>
<dbReference type="SUPFAM" id="SSF52540">
    <property type="entry name" value="P-loop containing nucleoside triphosphate hydrolases"/>
    <property type="match status" value="1"/>
</dbReference>
<protein>
    <recommendedName>
        <fullName evidence="3">Replication-associated recombination protein A</fullName>
    </recommendedName>
</protein>
<dbReference type="Gene3D" id="1.20.272.10">
    <property type="match status" value="1"/>
</dbReference>
<dbReference type="InterPro" id="IPR003593">
    <property type="entry name" value="AAA+_ATPase"/>
</dbReference>
<accession>A0ABV6JUP3</accession>
<dbReference type="PANTHER" id="PTHR13779">
    <property type="entry name" value="WERNER HELICASE-INTERACTING PROTEIN 1 FAMILY MEMBER"/>
    <property type="match status" value="1"/>
</dbReference>
<reference evidence="8 9" key="1">
    <citation type="submission" date="2024-09" db="EMBL/GenBank/DDBJ databases">
        <authorList>
            <person name="Sun Q."/>
            <person name="Mori K."/>
        </authorList>
    </citation>
    <scope>NUCLEOTIDE SEQUENCE [LARGE SCALE GENOMIC DNA]</scope>
    <source>
        <strain evidence="8 9">TBRC 5777</strain>
    </source>
</reference>
<keyword evidence="9" id="KW-1185">Reference proteome</keyword>
<keyword evidence="4" id="KW-0547">Nucleotide-binding</keyword>
<dbReference type="InterPro" id="IPR008921">
    <property type="entry name" value="DNA_pol3_clamp-load_cplx_C"/>
</dbReference>
<comment type="caution">
    <text evidence="8">The sequence shown here is derived from an EMBL/GenBank/DDBJ whole genome shotgun (WGS) entry which is preliminary data.</text>
</comment>
<dbReference type="Pfam" id="PF00004">
    <property type="entry name" value="AAA"/>
    <property type="match status" value="1"/>
</dbReference>
<dbReference type="InterPro" id="IPR003959">
    <property type="entry name" value="ATPase_AAA_core"/>
</dbReference>
<dbReference type="InterPro" id="IPR027417">
    <property type="entry name" value="P-loop_NTPase"/>
</dbReference>
<dbReference type="Proteomes" id="UP001589865">
    <property type="component" value="Unassembled WGS sequence"/>
</dbReference>
<sequence length="477" mass="51726">MPPKRVPEAPPDLFGTPPSSDASGGATSDAPGDTPWGTQPAATTSPLADRLRPRTLAEVVGQDHLLGPPGKKAGSLRRMLDRGALASLILWGPPGVGKTTIARLLAAEAGLRFAAISAVFSGVADLKRAFDEARTRASNGTRTLLFVDEIHRFNRAQQDGFLPFVENGTVTLVGATTENPSFALNGALLSRCQVLVLRRLDDAALELLLARAEAEAGQPLPLDEAARAALRAMADGDGRYLLNMAEQLQALPENTAPLDPRALSELLAKRAALYDKDREEHYNLISALHKSLRGSDPDAALYWFARMIKGGEDPRFIARRLLRFASEDVGAADPASIHLALAAWQSYERLGSPEGELALAQLVLHLGSAPKSNAAYTAWKEAQVAAADTGSLMPPAHILNAPTRMMKELGYGSGYRYDHEEEDAFSGQNYFPDGMERRRFYRPTDCGAEARVAARLEHWEELRAERQTNAPRREDTP</sequence>
<evidence type="ECO:0000256" key="3">
    <source>
        <dbReference type="ARBA" id="ARBA00020776"/>
    </source>
</evidence>
<dbReference type="Gene3D" id="1.10.3710.10">
    <property type="entry name" value="DNA polymerase III clamp loader subunits, C-terminal domain"/>
    <property type="match status" value="1"/>
</dbReference>
<dbReference type="RefSeq" id="WP_377044796.1">
    <property type="nucleotide sequence ID" value="NZ_JBHLUN010000008.1"/>
</dbReference>
<feature type="compositionally biased region" description="Pro residues" evidence="6">
    <location>
        <begin position="1"/>
        <end position="10"/>
    </location>
</feature>
<feature type="compositionally biased region" description="Low complexity" evidence="6">
    <location>
        <begin position="17"/>
        <end position="33"/>
    </location>
</feature>
<dbReference type="SUPFAM" id="SSF48019">
    <property type="entry name" value="post-AAA+ oligomerization domain-like"/>
    <property type="match status" value="1"/>
</dbReference>
<evidence type="ECO:0000313" key="9">
    <source>
        <dbReference type="Proteomes" id="UP001589865"/>
    </source>
</evidence>
<feature type="compositionally biased region" description="Polar residues" evidence="6">
    <location>
        <begin position="36"/>
        <end position="46"/>
    </location>
</feature>
<dbReference type="InterPro" id="IPR051314">
    <property type="entry name" value="AAA_ATPase_RarA/MGS1/WRNIP1"/>
</dbReference>
<dbReference type="Gene3D" id="3.40.50.300">
    <property type="entry name" value="P-loop containing nucleotide triphosphate hydrolases"/>
    <property type="match status" value="1"/>
</dbReference>
<dbReference type="Pfam" id="PF16193">
    <property type="entry name" value="AAA_assoc_2"/>
    <property type="match status" value="1"/>
</dbReference>